<evidence type="ECO:0000313" key="1">
    <source>
        <dbReference type="EMBL" id="MFJ1470189.1"/>
    </source>
</evidence>
<accession>A0ACC7MFX0</accession>
<proteinExistence type="predicted"/>
<organism evidence="1 2">
    <name type="scientific">Massilia orientalis</name>
    <dbReference type="NCBI Taxonomy" id="3050128"/>
    <lineage>
        <taxon>Bacteria</taxon>
        <taxon>Pseudomonadati</taxon>
        <taxon>Pseudomonadota</taxon>
        <taxon>Betaproteobacteria</taxon>
        <taxon>Burkholderiales</taxon>
        <taxon>Oxalobacteraceae</taxon>
        <taxon>Telluria group</taxon>
        <taxon>Massilia</taxon>
    </lineage>
</organism>
<sequence>MNLRKSFWIILDRDAKRPEAAAAIFQWSCAGFIFCLILGVLDPGSKPELGLLAGVASFFTATFGMFVLRRAVCGRF</sequence>
<dbReference type="Proteomes" id="UP001168096">
    <property type="component" value="Unassembled WGS sequence"/>
</dbReference>
<dbReference type="EMBL" id="JASNRB020000013">
    <property type="protein sequence ID" value="MFJ1470189.1"/>
    <property type="molecule type" value="Genomic_DNA"/>
</dbReference>
<keyword evidence="2" id="KW-1185">Reference proteome</keyword>
<gene>
    <name evidence="1" type="ORF">QPK29_020955</name>
</gene>
<evidence type="ECO:0000313" key="2">
    <source>
        <dbReference type="Proteomes" id="UP001168096"/>
    </source>
</evidence>
<comment type="caution">
    <text evidence="1">The sequence shown here is derived from an EMBL/GenBank/DDBJ whole genome shotgun (WGS) entry which is preliminary data.</text>
</comment>
<name>A0ACC7MFX0_9BURK</name>
<protein>
    <submittedName>
        <fullName evidence="1">Uncharacterized protein</fullName>
    </submittedName>
</protein>
<reference evidence="1" key="1">
    <citation type="submission" date="2024-11" db="EMBL/GenBank/DDBJ databases">
        <title>Description of Massilia orientalis sp. nov., isolated from rhizosphere soil of Ageratina adenophora.</title>
        <authorList>
            <person name="Wang Y."/>
        </authorList>
    </citation>
    <scope>NUCLEOTIDE SEQUENCE</scope>
    <source>
        <strain evidence="1">YIM B02787</strain>
    </source>
</reference>